<dbReference type="InterPro" id="IPR001370">
    <property type="entry name" value="BIR_rpt"/>
</dbReference>
<dbReference type="GO" id="GO:0005634">
    <property type="term" value="C:nucleus"/>
    <property type="evidence" value="ECO:0007669"/>
    <property type="project" value="TreeGrafter"/>
</dbReference>
<dbReference type="SMART" id="SM00238">
    <property type="entry name" value="BIR"/>
    <property type="match status" value="1"/>
</dbReference>
<dbReference type="Pfam" id="PF00653">
    <property type="entry name" value="BIR"/>
    <property type="match status" value="1"/>
</dbReference>
<organism evidence="1 2">
    <name type="scientific">Lasius platythorax</name>
    <dbReference type="NCBI Taxonomy" id="488582"/>
    <lineage>
        <taxon>Eukaryota</taxon>
        <taxon>Metazoa</taxon>
        <taxon>Ecdysozoa</taxon>
        <taxon>Arthropoda</taxon>
        <taxon>Hexapoda</taxon>
        <taxon>Insecta</taxon>
        <taxon>Pterygota</taxon>
        <taxon>Neoptera</taxon>
        <taxon>Endopterygota</taxon>
        <taxon>Hymenoptera</taxon>
        <taxon>Apocrita</taxon>
        <taxon>Aculeata</taxon>
        <taxon>Formicoidea</taxon>
        <taxon>Formicidae</taxon>
        <taxon>Formicinae</taxon>
        <taxon>Lasius</taxon>
        <taxon>Lasius</taxon>
    </lineage>
</organism>
<proteinExistence type="predicted"/>
<dbReference type="EMBL" id="OZ034829">
    <property type="protein sequence ID" value="CAL1685415.1"/>
    <property type="molecule type" value="Genomic_DNA"/>
</dbReference>
<dbReference type="Proteomes" id="UP001497644">
    <property type="component" value="Chromosome 6"/>
</dbReference>
<dbReference type="SUPFAM" id="SSF57924">
    <property type="entry name" value="Inhibitor of apoptosis (IAP) repeat"/>
    <property type="match status" value="1"/>
</dbReference>
<dbReference type="PANTHER" id="PTHR10044">
    <property type="entry name" value="INHIBITOR OF APOPTOSIS"/>
    <property type="match status" value="1"/>
</dbReference>
<reference evidence="1" key="1">
    <citation type="submission" date="2024-04" db="EMBL/GenBank/DDBJ databases">
        <authorList>
            <consortium name="Molecular Ecology Group"/>
        </authorList>
    </citation>
    <scope>NUCLEOTIDE SEQUENCE</scope>
</reference>
<dbReference type="PANTHER" id="PTHR10044:SF139">
    <property type="entry name" value="DEATH-ASSOCIATED INHIBITOR OF APOPTOSIS 2"/>
    <property type="match status" value="1"/>
</dbReference>
<name>A0AAV2NXW2_9HYME</name>
<protein>
    <recommendedName>
        <fullName evidence="3">Apoptosis 1 inhibitor</fullName>
    </recommendedName>
</protein>
<evidence type="ECO:0008006" key="3">
    <source>
        <dbReference type="Google" id="ProtNLM"/>
    </source>
</evidence>
<dbReference type="GO" id="GO:0051726">
    <property type="term" value="P:regulation of cell cycle"/>
    <property type="evidence" value="ECO:0007669"/>
    <property type="project" value="TreeGrafter"/>
</dbReference>
<accession>A0AAV2NXW2</accession>
<dbReference type="AlphaFoldDB" id="A0AAV2NXW2"/>
<evidence type="ECO:0000313" key="1">
    <source>
        <dbReference type="EMBL" id="CAL1685415.1"/>
    </source>
</evidence>
<keyword evidence="2" id="KW-1185">Reference proteome</keyword>
<dbReference type="GO" id="GO:0005737">
    <property type="term" value="C:cytoplasm"/>
    <property type="evidence" value="ECO:0007669"/>
    <property type="project" value="TreeGrafter"/>
</dbReference>
<dbReference type="Gene3D" id="1.10.1170.10">
    <property type="entry name" value="Inhibitor Of Apoptosis Protein (2mihbC-IAP-1), Chain A"/>
    <property type="match status" value="1"/>
</dbReference>
<dbReference type="InterPro" id="IPR050784">
    <property type="entry name" value="IAP"/>
</dbReference>
<dbReference type="PROSITE" id="PS50143">
    <property type="entry name" value="BIR_REPEAT_2"/>
    <property type="match status" value="1"/>
</dbReference>
<sequence>MSNVDYRYEIVRLDSFKNWTISEISDEEQAESGFYCTGHLDQVICFYCGVGLMDWDDTMEPWKMHYRWASKCFYVLKIKGQDYLQHPYENIYEKEKKLVHYSSPEMQLAGFGMKTQDPQNSHSNIENITSSILTLSIKDKKVENKDFDKLYDAKASSKSSDKEESKLICKVCSLKERNILFLPCGKHNNVCQLL</sequence>
<evidence type="ECO:0000313" key="2">
    <source>
        <dbReference type="Proteomes" id="UP001497644"/>
    </source>
</evidence>
<dbReference type="CDD" id="cd00022">
    <property type="entry name" value="BIR"/>
    <property type="match status" value="1"/>
</dbReference>
<gene>
    <name evidence="1" type="ORF">LPLAT_LOCUS10912</name>
</gene>